<dbReference type="Proteomes" id="UP000008281">
    <property type="component" value="Unassembled WGS sequence"/>
</dbReference>
<dbReference type="HOGENOM" id="CLU_676598_0_0_1"/>
<protein>
    <submittedName>
        <fullName evidence="1">Uncharacterized protein</fullName>
    </submittedName>
</protein>
<dbReference type="EMBL" id="DS268459">
    <property type="protein sequence ID" value="EFP05944.1"/>
    <property type="molecule type" value="Genomic_DNA"/>
</dbReference>
<proteinExistence type="predicted"/>
<evidence type="ECO:0000313" key="1">
    <source>
        <dbReference type="EMBL" id="EFP05944.1"/>
    </source>
</evidence>
<organism evidence="2">
    <name type="scientific">Caenorhabditis remanei</name>
    <name type="common">Caenorhabditis vulgaris</name>
    <dbReference type="NCBI Taxonomy" id="31234"/>
    <lineage>
        <taxon>Eukaryota</taxon>
        <taxon>Metazoa</taxon>
        <taxon>Ecdysozoa</taxon>
        <taxon>Nematoda</taxon>
        <taxon>Chromadorea</taxon>
        <taxon>Rhabditida</taxon>
        <taxon>Rhabditina</taxon>
        <taxon>Rhabditomorpha</taxon>
        <taxon>Rhabditoidea</taxon>
        <taxon>Rhabditidae</taxon>
        <taxon>Peloderinae</taxon>
        <taxon>Caenorhabditis</taxon>
    </lineage>
</organism>
<keyword evidence="2" id="KW-1185">Reference proteome</keyword>
<accession>E3MNG7</accession>
<gene>
    <name evidence="1" type="ORF">CRE_04941</name>
</gene>
<evidence type="ECO:0000313" key="2">
    <source>
        <dbReference type="Proteomes" id="UP000008281"/>
    </source>
</evidence>
<dbReference type="InParanoid" id="E3MNG7"/>
<dbReference type="AlphaFoldDB" id="E3MNG7"/>
<reference evidence="1" key="1">
    <citation type="submission" date="2007-07" db="EMBL/GenBank/DDBJ databases">
        <title>PCAP assembly of the Caenorhabditis remanei genome.</title>
        <authorList>
            <consortium name="The Caenorhabditis remanei Sequencing Consortium"/>
            <person name="Wilson R.K."/>
        </authorList>
    </citation>
    <scope>NUCLEOTIDE SEQUENCE [LARGE SCALE GENOMIC DNA]</scope>
    <source>
        <strain evidence="1">PB4641</strain>
    </source>
</reference>
<sequence>MSQAIILEGNHRISTVLDLDCKSNGYAIFRIDVVMLEVDDSVFSSTWPHCLELKFSESFKSESSVSSRVELDSIPIVILNIGMKIHSNEERRTKGIFSTQDSALFTYKYLEKNLSDAELTKLRDHPHERGVFWTKLEKQGLVFASGNSQLPMLPLFILLMTPKSQKESVKKLEDGTFPTSNRLFIPAMNASCNDDNATAELLSNHSSKSSVTKLNDALQKIGNKDNAGIDNEEKSDGSDFVLHEKIDEIEKSSICFFYQTIPTDDVQQMISKKLNHVVAEPSGETIKELAKWPADQIMSTTLNSSVYNGHGGVRSCFLSGERLLPKGSRHLAPVSSRKLSSFVSKWFPGRNDGKIHTVRGFLLSPKELNFNYSQQNL</sequence>
<name>E3MNG7_CAERE</name>